<dbReference type="Pfam" id="PF03588">
    <property type="entry name" value="Leu_Phe_trans"/>
    <property type="match status" value="1"/>
</dbReference>
<evidence type="ECO:0000256" key="1">
    <source>
        <dbReference type="ARBA" id="ARBA00022490"/>
    </source>
</evidence>
<evidence type="ECO:0000256" key="3">
    <source>
        <dbReference type="ARBA" id="ARBA00023315"/>
    </source>
</evidence>
<name>A0A4Q0YIA7_9BACT</name>
<dbReference type="SUPFAM" id="SSF55729">
    <property type="entry name" value="Acyl-CoA N-acyltransferases (Nat)"/>
    <property type="match status" value="1"/>
</dbReference>
<evidence type="ECO:0000256" key="2">
    <source>
        <dbReference type="ARBA" id="ARBA00022679"/>
    </source>
</evidence>
<dbReference type="PANTHER" id="PTHR30098">
    <property type="entry name" value="LEUCYL/PHENYLALANYL-TRNA--PROTEIN TRANSFERASE"/>
    <property type="match status" value="1"/>
</dbReference>
<comment type="caution">
    <text evidence="4">The sequence shown here is derived from an EMBL/GenBank/DDBJ whole genome shotgun (WGS) entry which is preliminary data.</text>
</comment>
<accession>A0A4Q0YIA7</accession>
<dbReference type="AlphaFoldDB" id="A0A4Q0YIA7"/>
<sequence length="209" mass="25056">MNENYYWSDDFSNEFYIKAAQCGFITTSMYTKDNLFILLPEIQYEYAILNFEDIKIDKKVKKILEKKEYKFTINERFDEVLNKIQGYHKNSWINDNYIKIINNIKNTKLNSNFKFITIEVSDLVTNKLISGEIGYKIGKTYTSLSGFTTREKKYNYWGKLQLVLLNDFLKNNDYKLWNLGHPQLQYKIDLGAKIYNRKDFIDRWKSSIK</sequence>
<dbReference type="InterPro" id="IPR042203">
    <property type="entry name" value="Leu/Phe-tRNA_Trfase_C"/>
</dbReference>
<dbReference type="EMBL" id="PDKJ01000001">
    <property type="protein sequence ID" value="RXJ70053.1"/>
    <property type="molecule type" value="Genomic_DNA"/>
</dbReference>
<dbReference type="InterPro" id="IPR016181">
    <property type="entry name" value="Acyl_CoA_acyltransferase"/>
</dbReference>
<evidence type="ECO:0000313" key="4">
    <source>
        <dbReference type="EMBL" id="RXJ70053.1"/>
    </source>
</evidence>
<evidence type="ECO:0000313" key="5">
    <source>
        <dbReference type="Proteomes" id="UP000290172"/>
    </source>
</evidence>
<organism evidence="4 5">
    <name type="scientific">Halarcobacter ebronensis</name>
    <dbReference type="NCBI Taxonomy" id="1462615"/>
    <lineage>
        <taxon>Bacteria</taxon>
        <taxon>Pseudomonadati</taxon>
        <taxon>Campylobacterota</taxon>
        <taxon>Epsilonproteobacteria</taxon>
        <taxon>Campylobacterales</taxon>
        <taxon>Arcobacteraceae</taxon>
        <taxon>Halarcobacter</taxon>
    </lineage>
</organism>
<keyword evidence="3" id="KW-0012">Acyltransferase</keyword>
<dbReference type="PANTHER" id="PTHR30098:SF2">
    <property type="entry name" value="LEUCYL_PHENYLALANYL-TRNA--PROTEIN TRANSFERASE"/>
    <property type="match status" value="1"/>
</dbReference>
<keyword evidence="2" id="KW-0808">Transferase</keyword>
<proteinExistence type="predicted"/>
<dbReference type="GO" id="GO:0005737">
    <property type="term" value="C:cytoplasm"/>
    <property type="evidence" value="ECO:0007669"/>
    <property type="project" value="TreeGrafter"/>
</dbReference>
<gene>
    <name evidence="4" type="ORF">CRV08_00375</name>
</gene>
<dbReference type="InterPro" id="IPR004616">
    <property type="entry name" value="Leu/Phe-tRNA_Trfase"/>
</dbReference>
<evidence type="ECO:0008006" key="6">
    <source>
        <dbReference type="Google" id="ProtNLM"/>
    </source>
</evidence>
<keyword evidence="1" id="KW-0963">Cytoplasm</keyword>
<dbReference type="Proteomes" id="UP000290172">
    <property type="component" value="Unassembled WGS sequence"/>
</dbReference>
<protein>
    <recommendedName>
        <fullName evidence="6">Leucyl/phenylalanyl-tRNA--protein transferase</fullName>
    </recommendedName>
</protein>
<dbReference type="GO" id="GO:0008914">
    <property type="term" value="F:leucyl-tRNA--protein transferase activity"/>
    <property type="evidence" value="ECO:0007669"/>
    <property type="project" value="InterPro"/>
</dbReference>
<dbReference type="Gene3D" id="3.40.630.70">
    <property type="entry name" value="Leucyl/phenylalanyl-tRNA-protein transferase, C-terminal domain"/>
    <property type="match status" value="1"/>
</dbReference>
<dbReference type="RefSeq" id="WP_128977913.1">
    <property type="nucleotide sequence ID" value="NZ_PDKJ01000001.1"/>
</dbReference>
<reference evidence="4 5" key="1">
    <citation type="submission" date="2017-10" db="EMBL/GenBank/DDBJ databases">
        <title>Genomics of the genus Arcobacter.</title>
        <authorList>
            <person name="Perez-Cataluna A."/>
            <person name="Figueras M.J."/>
        </authorList>
    </citation>
    <scope>NUCLEOTIDE SEQUENCE [LARGE SCALE GENOMIC DNA]</scope>
    <source>
        <strain evidence="4 5">CECT 8993</strain>
    </source>
</reference>
<dbReference type="GO" id="GO:0030163">
    <property type="term" value="P:protein catabolic process"/>
    <property type="evidence" value="ECO:0007669"/>
    <property type="project" value="InterPro"/>
</dbReference>